<dbReference type="PANTHER" id="PTHR32440:SF0">
    <property type="entry name" value="PHOSPHATASE DCR2-RELATED"/>
    <property type="match status" value="1"/>
</dbReference>
<keyword evidence="1" id="KW-0472">Membrane</keyword>
<keyword evidence="1" id="KW-0812">Transmembrane</keyword>
<dbReference type="EMBL" id="KZ454992">
    <property type="protein sequence ID" value="PKI83284.1"/>
    <property type="molecule type" value="Genomic_DNA"/>
</dbReference>
<dbReference type="CDD" id="cd07383">
    <property type="entry name" value="MPP_Dcr2"/>
    <property type="match status" value="1"/>
</dbReference>
<dbReference type="OrthoDB" id="783096at2759"/>
<sequence>MAGRNMFVRRPWLGRISSLIFPVLLAWIVILVLVTKFTARPQVALHVSSAWHRPVIGPYTSTAPAEDSAESIAEVDVSSNPMALVESMAGVHAYAPLQPNILPLYNITIGTCIPLVGCIVDKIDDHGLASGWIRVDKPLRSSSAKKLGKLARVGANPSYWPQVTRALFYRRAYGLDGTRIVDIRSVSDVEAKPEGPGWHKVHVPMRIKMAWNKAPQTYLYFRTATPEEHDKPITELAITYGDNPSLPQFSLAATLSAEQPASHLYARRTVHVHPKTPQPKFHANGTFTILQFADLHFSVEQQACRDVADVGACRSHNDTLALLEQWLDEEHPDLVVFTGDQLNGQGTSWDEQSVISLWLAPIIRRKIPWMALLGNHDAESGFLTRHAHIEFLAQLPYSLTRAGPREMHGAGNYDVAVRSPNADQQELLTLWGLDSGANAKPTLTHPWKGLRYDYIHQDQVEWVLDTMLRRAPAPWPYTPPAQLFAYPPGTNKSQLGPRRLAQDALRNARPPGIMFVHIPIPEAFDAVDHDASGRALISGVREEKHQRLGGQAERGIFAALASVRSNETLGVQLFVHGHMHNNDDCRRIKGTWICFGGGASYAAYGKVGFPRRARVYEVGSYGQTIKTWHRMDNTTDRMQETELET</sequence>
<evidence type="ECO:0000313" key="4">
    <source>
        <dbReference type="Proteomes" id="UP000232875"/>
    </source>
</evidence>
<dbReference type="Proteomes" id="UP000232875">
    <property type="component" value="Unassembled WGS sequence"/>
</dbReference>
<keyword evidence="4" id="KW-1185">Reference proteome</keyword>
<dbReference type="STRING" id="2020962.A0A2N1J9R0"/>
<dbReference type="InterPro" id="IPR004843">
    <property type="entry name" value="Calcineurin-like_PHP"/>
</dbReference>
<gene>
    <name evidence="3" type="ORF">MVES_003042</name>
</gene>
<dbReference type="Pfam" id="PF00149">
    <property type="entry name" value="Metallophos"/>
    <property type="match status" value="1"/>
</dbReference>
<name>A0A2N1J9R0_9BASI</name>
<feature type="transmembrane region" description="Helical" evidence="1">
    <location>
        <begin position="12"/>
        <end position="34"/>
    </location>
</feature>
<evidence type="ECO:0000313" key="3">
    <source>
        <dbReference type="EMBL" id="PKI83284.1"/>
    </source>
</evidence>
<dbReference type="Gene3D" id="3.60.21.10">
    <property type="match status" value="1"/>
</dbReference>
<dbReference type="PANTHER" id="PTHR32440">
    <property type="entry name" value="PHOSPHATASE DCR2-RELATED-RELATED"/>
    <property type="match status" value="1"/>
</dbReference>
<dbReference type="AlphaFoldDB" id="A0A2N1J9R0"/>
<dbReference type="GO" id="GO:0005737">
    <property type="term" value="C:cytoplasm"/>
    <property type="evidence" value="ECO:0007669"/>
    <property type="project" value="TreeGrafter"/>
</dbReference>
<protein>
    <recommendedName>
        <fullName evidence="2">Calcineurin-like phosphoesterase domain-containing protein</fullName>
    </recommendedName>
</protein>
<dbReference type="InterPro" id="IPR029052">
    <property type="entry name" value="Metallo-depent_PP-like"/>
</dbReference>
<organism evidence="3 4">
    <name type="scientific">Malassezia vespertilionis</name>
    <dbReference type="NCBI Taxonomy" id="2020962"/>
    <lineage>
        <taxon>Eukaryota</taxon>
        <taxon>Fungi</taxon>
        <taxon>Dikarya</taxon>
        <taxon>Basidiomycota</taxon>
        <taxon>Ustilaginomycotina</taxon>
        <taxon>Malasseziomycetes</taxon>
        <taxon>Malasseziales</taxon>
        <taxon>Malasseziaceae</taxon>
        <taxon>Malassezia</taxon>
    </lineage>
</organism>
<accession>A0A2N1J9R0</accession>
<dbReference type="GO" id="GO:0004721">
    <property type="term" value="F:phosphoprotein phosphatase activity"/>
    <property type="evidence" value="ECO:0007669"/>
    <property type="project" value="TreeGrafter"/>
</dbReference>
<evidence type="ECO:0000259" key="2">
    <source>
        <dbReference type="Pfam" id="PF00149"/>
    </source>
</evidence>
<keyword evidence="1" id="KW-1133">Transmembrane helix</keyword>
<feature type="domain" description="Calcineurin-like phosphoesterase" evidence="2">
    <location>
        <begin position="288"/>
        <end position="469"/>
    </location>
</feature>
<proteinExistence type="predicted"/>
<reference evidence="3 4" key="1">
    <citation type="submission" date="2017-10" db="EMBL/GenBank/DDBJ databases">
        <title>A novel species of cold-tolerant Malassezia isolated from bats.</title>
        <authorList>
            <person name="Lorch J.M."/>
            <person name="Palmer J.M."/>
            <person name="Vanderwolf K.J."/>
            <person name="Schmidt K.Z."/>
            <person name="Verant M.L."/>
            <person name="Weller T.J."/>
            <person name="Blehert D.S."/>
        </authorList>
    </citation>
    <scope>NUCLEOTIDE SEQUENCE [LARGE SCALE GENOMIC DNA]</scope>
    <source>
        <strain evidence="3 4">NWHC:44797-103</strain>
    </source>
</reference>
<evidence type="ECO:0000256" key="1">
    <source>
        <dbReference type="SAM" id="Phobius"/>
    </source>
</evidence>
<dbReference type="SUPFAM" id="SSF56300">
    <property type="entry name" value="Metallo-dependent phosphatases"/>
    <property type="match status" value="1"/>
</dbReference>